<evidence type="ECO:0000313" key="3">
    <source>
        <dbReference type="Proteomes" id="UP000009081"/>
    </source>
</evidence>
<proteinExistence type="predicted"/>
<name>C5AVS5_METEA</name>
<feature type="compositionally biased region" description="Polar residues" evidence="1">
    <location>
        <begin position="37"/>
        <end position="62"/>
    </location>
</feature>
<reference evidence="2 3" key="1">
    <citation type="journal article" date="2009" name="PLoS ONE">
        <title>Methylobacterium genome sequences: a reference blueprint to investigate microbial metabolism of C1 compounds from natural and industrial sources.</title>
        <authorList>
            <person name="Vuilleumier S."/>
            <person name="Chistoserdova L."/>
            <person name="Lee M.-C."/>
            <person name="Bringel F."/>
            <person name="Lajus A."/>
            <person name="Zhou Y."/>
            <person name="Gourion B."/>
            <person name="Barbe V."/>
            <person name="Chang J."/>
            <person name="Cruveiller S."/>
            <person name="Dossat C."/>
            <person name="Gillett W."/>
            <person name="Gruffaz C."/>
            <person name="Haugen E."/>
            <person name="Hourcade E."/>
            <person name="Levy R."/>
            <person name="Mangenot S."/>
            <person name="Muller E."/>
            <person name="Nadalig T."/>
            <person name="Pagni M."/>
            <person name="Penny C."/>
            <person name="Peyraud R."/>
            <person name="Robinson D.G."/>
            <person name="Roche D."/>
            <person name="Rouy Z."/>
            <person name="Saenampechek C."/>
            <person name="Salvignol G."/>
            <person name="Vallenet D."/>
            <person name="Wu Z."/>
            <person name="Marx C.J."/>
            <person name="Vorholt J.A."/>
            <person name="Olson M.V."/>
            <person name="Kaul R."/>
            <person name="Weissenbach J."/>
            <person name="Medigue C."/>
            <person name="Lidstrom M.E."/>
        </authorList>
    </citation>
    <scope>NUCLEOTIDE SEQUENCE [LARGE SCALE GENOMIC DNA]</scope>
    <source>
        <strain evidence="3">ATCC 14718 / DSM 1338 / JCM 2805 / NCIMB 9133 / AM1</strain>
    </source>
</reference>
<keyword evidence="3" id="KW-1185">Reference proteome</keyword>
<accession>C5AVS5</accession>
<gene>
    <name evidence="2" type="ordered locus">MexAM1_META1p3013</name>
</gene>
<sequence>MTGLSGAGQSTIADAADCALTEAGRSTTRPPTWLRPNRTSRSRPVTTLSQTPPSCSSPRCSA</sequence>
<dbReference type="STRING" id="272630.MexAM1_META1p3013"/>
<dbReference type="EMBL" id="CP001510">
    <property type="protein sequence ID" value="ACS40761.1"/>
    <property type="molecule type" value="Genomic_DNA"/>
</dbReference>
<dbReference type="HOGENOM" id="CLU_2899044_0_0_5"/>
<protein>
    <submittedName>
        <fullName evidence="2">Uncharacterized protein</fullName>
    </submittedName>
</protein>
<dbReference type="Proteomes" id="UP000009081">
    <property type="component" value="Chromosome"/>
</dbReference>
<evidence type="ECO:0000313" key="2">
    <source>
        <dbReference type="EMBL" id="ACS40761.1"/>
    </source>
</evidence>
<evidence type="ECO:0000256" key="1">
    <source>
        <dbReference type="SAM" id="MobiDB-lite"/>
    </source>
</evidence>
<dbReference type="AlphaFoldDB" id="C5AVS5"/>
<feature type="region of interest" description="Disordered" evidence="1">
    <location>
        <begin position="18"/>
        <end position="62"/>
    </location>
</feature>
<organism evidence="2 3">
    <name type="scientific">Methylorubrum extorquens (strain ATCC 14718 / DSM 1338 / JCM 2805 / NCIMB 9133 / AM1)</name>
    <name type="common">Methylobacterium extorquens</name>
    <dbReference type="NCBI Taxonomy" id="272630"/>
    <lineage>
        <taxon>Bacteria</taxon>
        <taxon>Pseudomonadati</taxon>
        <taxon>Pseudomonadota</taxon>
        <taxon>Alphaproteobacteria</taxon>
        <taxon>Hyphomicrobiales</taxon>
        <taxon>Methylobacteriaceae</taxon>
        <taxon>Methylorubrum</taxon>
    </lineage>
</organism>
<dbReference type="KEGG" id="mea:Mex_1p3013"/>